<name>A0A0T7PK75_MYCTX</name>
<evidence type="ECO:0000313" key="6">
    <source>
        <dbReference type="EMBL" id="REQ54533.1"/>
    </source>
</evidence>
<organism evidence="4 8">
    <name type="scientific">Mycobacterium tuberculosis</name>
    <dbReference type="NCBI Taxonomy" id="1773"/>
    <lineage>
        <taxon>Bacteria</taxon>
        <taxon>Bacillati</taxon>
        <taxon>Actinomycetota</taxon>
        <taxon>Actinomycetes</taxon>
        <taxon>Mycobacteriales</taxon>
        <taxon>Mycobacteriaceae</taxon>
        <taxon>Mycobacterium</taxon>
        <taxon>Mycobacterium tuberculosis complex</taxon>
    </lineage>
</organism>
<dbReference type="Proteomes" id="UP000049023">
    <property type="component" value="Unassembled WGS sequence"/>
</dbReference>
<dbReference type="EMBL" id="CSBK01002828">
    <property type="protein sequence ID" value="CPA28003.1"/>
    <property type="molecule type" value="Genomic_DNA"/>
</dbReference>
<dbReference type="EMBL" id="CGCX01001486">
    <property type="protein sequence ID" value="CFR95694.1"/>
    <property type="molecule type" value="Genomic_DNA"/>
</dbReference>
<dbReference type="EMBL" id="JAGIZI010000021">
    <property type="protein sequence ID" value="MBP0684143.1"/>
    <property type="molecule type" value="Genomic_DNA"/>
</dbReference>
<reference evidence="6 11" key="4">
    <citation type="journal article" date="2017" name="N. Engl. J. Med.">
        <title>Transmission of Extensively Drug-Resistant Tuberculosis in South Africa.</title>
        <authorList>
            <person name="Shah N.S."/>
            <person name="Auld S.C."/>
            <person name="Brust J.C."/>
            <person name="Mathema B."/>
            <person name="Ismail N."/>
            <person name="Moodley P."/>
            <person name="Mlisana K."/>
            <person name="Allana S."/>
            <person name="Campbell A."/>
            <person name="Mthiyane T."/>
            <person name="Morris N."/>
            <person name="Mpangase P."/>
            <person name="van der Meulen H."/>
            <person name="Omar S.V."/>
            <person name="Brown T.S."/>
            <person name="Narechania A."/>
            <person name="Shaskina E."/>
            <person name="Kapwata T."/>
            <person name="Kreiswirth B."/>
            <person name="Gandhi N.R."/>
        </authorList>
    </citation>
    <scope>NUCLEOTIDE SEQUENCE [LARGE SCALE GENOMIC DNA]</scope>
    <source>
        <strain evidence="6 11">32301_S10</strain>
    </source>
</reference>
<dbReference type="STRING" id="115862.BBG46_12540"/>
<evidence type="ECO:0000313" key="10">
    <source>
        <dbReference type="Proteomes" id="UP000049023"/>
    </source>
</evidence>
<reference evidence="5 12" key="6">
    <citation type="submission" date="2021-03" db="EMBL/GenBank/DDBJ databases">
        <title>Whole Genome Sequencing of Mycobacterium tuberculosis clinical isolates from Arunachal Pradesh, India.</title>
        <authorList>
            <person name="Singh S."/>
            <person name="Mudliar S.R."/>
            <person name="Kulsum U."/>
            <person name="Rufai S.B."/>
            <person name="Singh P.K."/>
            <person name="Umpo M."/>
            <person name="Nyori M."/>
        </authorList>
    </citation>
    <scope>NUCLEOTIDE SEQUENCE [LARGE SCALE GENOMIC DNA]</scope>
    <source>
        <strain evidence="5 12">OMICS/BPL/0142/20/SP</strain>
    </source>
</reference>
<sequence length="54" mass="5755">MPGLVPAMPLDALRPARQPTSGLGECATMRRPEAGNEKVAVIWESLDVVPPESL</sequence>
<reference evidence="7 8" key="3">
    <citation type="submission" date="2015-03" db="EMBL/GenBank/DDBJ databases">
        <authorList>
            <consortium name="Pathogen Informatics"/>
        </authorList>
    </citation>
    <scope>NUCLEOTIDE SEQUENCE [LARGE SCALE GENOMIC DNA]</scope>
    <source>
        <strain evidence="2 10">Bir 187</strain>
        <strain evidence="1 9">C09601061</strain>
        <strain evidence="7">K00500041</strain>
        <strain evidence="8">N09902308</strain>
    </source>
</reference>
<evidence type="ECO:0000313" key="2">
    <source>
        <dbReference type="EMBL" id="CKT36670.1"/>
    </source>
</evidence>
<reference evidence="6" key="5">
    <citation type="submission" date="2018-07" db="EMBL/GenBank/DDBJ databases">
        <authorList>
            <person name="Shah S."/>
            <person name="Brown T."/>
            <person name="Auld S."/>
            <person name="Bratton K."/>
            <person name="Narechania A."/>
            <person name="Mathema B."/>
            <person name="Gandhi N."/>
        </authorList>
    </citation>
    <scope>NUCLEOTIDE SEQUENCE</scope>
    <source>
        <strain evidence="6">32301_S10</strain>
    </source>
</reference>
<evidence type="ECO:0000313" key="5">
    <source>
        <dbReference type="EMBL" id="MBP0684143.1"/>
    </source>
</evidence>
<evidence type="ECO:0000313" key="3">
    <source>
        <dbReference type="EMBL" id="COW44947.1"/>
    </source>
</evidence>
<dbReference type="EMBL" id="QTBD01000093">
    <property type="protein sequence ID" value="REQ54533.1"/>
    <property type="molecule type" value="Genomic_DNA"/>
</dbReference>
<evidence type="ECO:0000313" key="12">
    <source>
        <dbReference type="Proteomes" id="UP000671119"/>
    </source>
</evidence>
<dbReference type="RefSeq" id="WP_003907942.1">
    <property type="nucleotide sequence ID" value="NZ_AP017901.1"/>
</dbReference>
<evidence type="ECO:0000313" key="8">
    <source>
        <dbReference type="Proteomes" id="UP000039021"/>
    </source>
</evidence>
<evidence type="ECO:0000313" key="11">
    <source>
        <dbReference type="Proteomes" id="UP000256381"/>
    </source>
</evidence>
<accession>A0A0T7PK75</accession>
<evidence type="ECO:0000313" key="1">
    <source>
        <dbReference type="EMBL" id="CFR95694.1"/>
    </source>
</evidence>
<protein>
    <submittedName>
        <fullName evidence="5">Acid and phagosome regulated protein AprB</fullName>
    </submittedName>
    <submittedName>
        <fullName evidence="4">Acid and phagosome regulated protein B AprB</fullName>
    </submittedName>
</protein>
<reference evidence="3" key="1">
    <citation type="submission" date="2015-03" db="EMBL/GenBank/DDBJ databases">
        <authorList>
            <person name="Murphy D."/>
        </authorList>
    </citation>
    <scope>NUCLEOTIDE SEQUENCE [LARGE SCALE GENOMIC DNA]</scope>
    <source>
        <strain evidence="3">K00500041</strain>
    </source>
</reference>
<evidence type="ECO:0000313" key="4">
    <source>
        <dbReference type="EMBL" id="CPA28003.1"/>
    </source>
</evidence>
<dbReference type="EMBL" id="CSAE01000528">
    <property type="protein sequence ID" value="COW44947.1"/>
    <property type="molecule type" value="Genomic_DNA"/>
</dbReference>
<dbReference type="Proteomes" id="UP000038802">
    <property type="component" value="Unassembled WGS sequence"/>
</dbReference>
<reference evidence="4" key="2">
    <citation type="submission" date="2015-03" db="EMBL/GenBank/DDBJ databases">
        <authorList>
            <consortium name="Pathogen Informatics"/>
            <person name="Murphy D."/>
        </authorList>
    </citation>
    <scope>NUCLEOTIDE SEQUENCE</scope>
    <source>
        <strain evidence="4">N09902308</strain>
    </source>
</reference>
<dbReference type="AlphaFoldDB" id="A0A0T7PK75"/>
<dbReference type="Proteomes" id="UP000256381">
    <property type="component" value="Unassembled WGS sequence"/>
</dbReference>
<evidence type="ECO:0000313" key="7">
    <source>
        <dbReference type="Proteomes" id="UP000038802"/>
    </source>
</evidence>
<evidence type="ECO:0000313" key="9">
    <source>
        <dbReference type="Proteomes" id="UP000046680"/>
    </source>
</evidence>
<proteinExistence type="predicted"/>
<dbReference type="Proteomes" id="UP000046680">
    <property type="component" value="Unassembled WGS sequence"/>
</dbReference>
<dbReference type="Proteomes" id="UP000039021">
    <property type="component" value="Unassembled WGS sequence"/>
</dbReference>
<gene>
    <name evidence="4" type="primary">aprB</name>
    <name evidence="6" type="ORF">DSJ38_06455</name>
    <name evidence="1" type="ORF">ERS007657_03235</name>
    <name evidence="3" type="ORF">ERS007703_03674</name>
    <name evidence="4" type="ORF">ERS007739_04488</name>
    <name evidence="2" type="ORF">ERS027661_04256</name>
    <name evidence="5" type="ORF">J8J21_13645</name>
</gene>
<dbReference type="EMBL" id="CNFU01001377">
    <property type="protein sequence ID" value="CKT36670.1"/>
    <property type="molecule type" value="Genomic_DNA"/>
</dbReference>
<dbReference type="Proteomes" id="UP000671119">
    <property type="component" value="Unassembled WGS sequence"/>
</dbReference>